<evidence type="ECO:0000313" key="2">
    <source>
        <dbReference type="EMBL" id="CAB4916799.1"/>
    </source>
</evidence>
<evidence type="ECO:0000256" key="1">
    <source>
        <dbReference type="SAM" id="MobiDB-lite"/>
    </source>
</evidence>
<proteinExistence type="predicted"/>
<dbReference type="EMBL" id="CAFBMQ010000182">
    <property type="protein sequence ID" value="CAB4916799.1"/>
    <property type="molecule type" value="Genomic_DNA"/>
</dbReference>
<protein>
    <submittedName>
        <fullName evidence="2">Unannotated protein</fullName>
    </submittedName>
</protein>
<feature type="compositionally biased region" description="Basic and acidic residues" evidence="1">
    <location>
        <begin position="190"/>
        <end position="206"/>
    </location>
</feature>
<feature type="compositionally biased region" description="Basic residues" evidence="1">
    <location>
        <begin position="389"/>
        <end position="413"/>
    </location>
</feature>
<feature type="compositionally biased region" description="Gly residues" evidence="1">
    <location>
        <begin position="177"/>
        <end position="187"/>
    </location>
</feature>
<feature type="region of interest" description="Disordered" evidence="1">
    <location>
        <begin position="78"/>
        <end position="236"/>
    </location>
</feature>
<feature type="compositionally biased region" description="Basic and acidic residues" evidence="1">
    <location>
        <begin position="135"/>
        <end position="146"/>
    </location>
</feature>
<accession>A0A6J7HMF0</accession>
<reference evidence="2" key="1">
    <citation type="submission" date="2020-05" db="EMBL/GenBank/DDBJ databases">
        <authorList>
            <person name="Chiriac C."/>
            <person name="Salcher M."/>
            <person name="Ghai R."/>
            <person name="Kavagutti S V."/>
        </authorList>
    </citation>
    <scope>NUCLEOTIDE SEQUENCE</scope>
</reference>
<sequence>MAAGPGLQLGGRVVDAGALEVGPAVQWQPAVARPGGQHDRAGEHLGAVAQHQPQLGAAGVQLDDLARAGQLGAELERLQGGPLGQLGPGQPGREAEVVLDPGAGRGLPAGAHGVQQHRPQALRGAVDRGGQPGRTRTDDGEVDRVAGQRPVGQAQDVGELAGGRPAQHPPADDDGGQVVGGQRGGGHQRLAGDRLGVEPQVRDPLPRRVGAQRVRPGRQLRADDLHRAGGDAGAQRLAAGHQGAQQDVGEVGVLGHQPAEPGRRHPVHPAGLHHPRDHVDDLAGEQVELAEEAARPVLGDRGLRLVAGRRAGDLHPAGLQDDQVVSGVAGGEDHVAGDDLARVAVGGEPAELVGGELGRGGGAGRRHGGVSLGAGPGGTSADHVPGPRRQGRLSRRTGGRPRRGARPARRGPRRSPAGAARWAPPPSGA</sequence>
<organism evidence="2">
    <name type="scientific">freshwater metagenome</name>
    <dbReference type="NCBI Taxonomy" id="449393"/>
    <lineage>
        <taxon>unclassified sequences</taxon>
        <taxon>metagenomes</taxon>
        <taxon>ecological metagenomes</taxon>
    </lineage>
</organism>
<dbReference type="AlphaFoldDB" id="A0A6J7HMF0"/>
<feature type="region of interest" description="Disordered" evidence="1">
    <location>
        <begin position="352"/>
        <end position="429"/>
    </location>
</feature>
<feature type="compositionally biased region" description="Gly residues" evidence="1">
    <location>
        <begin position="81"/>
        <end position="90"/>
    </location>
</feature>
<name>A0A6J7HMF0_9ZZZZ</name>
<feature type="compositionally biased region" description="Basic and acidic residues" evidence="1">
    <location>
        <begin position="220"/>
        <end position="229"/>
    </location>
</feature>
<gene>
    <name evidence="2" type="ORF">UFOPK3609_01191</name>
</gene>